<keyword evidence="5" id="KW-0862">Zinc</keyword>
<reference evidence="11 12" key="1">
    <citation type="journal article" date="2010" name="Science">
        <title>Genomic comparison of the ants Camponotus floridanus and Harpegnathos saltator.</title>
        <authorList>
            <person name="Bonasio R."/>
            <person name="Zhang G."/>
            <person name="Ye C."/>
            <person name="Mutti N.S."/>
            <person name="Fang X."/>
            <person name="Qin N."/>
            <person name="Donahue G."/>
            <person name="Yang P."/>
            <person name="Li Q."/>
            <person name="Li C."/>
            <person name="Zhang P."/>
            <person name="Huang Z."/>
            <person name="Berger S.L."/>
            <person name="Reinberg D."/>
            <person name="Wang J."/>
            <person name="Liebig J."/>
        </authorList>
    </citation>
    <scope>NUCLEOTIDE SEQUENCE [LARGE SCALE GENOMIC DNA]</scope>
    <source>
        <strain evidence="12">C129</strain>
    </source>
</reference>
<keyword evidence="8" id="KW-0804">Transcription</keyword>
<dbReference type="GO" id="GO:0070860">
    <property type="term" value="C:RNA polymerase I core factor complex"/>
    <property type="evidence" value="ECO:0007669"/>
    <property type="project" value="InterPro"/>
</dbReference>
<dbReference type="OMA" id="WWLECDE"/>
<evidence type="ECO:0000256" key="1">
    <source>
        <dbReference type="ARBA" id="ARBA00004604"/>
    </source>
</evidence>
<dbReference type="PANTHER" id="PTHR31576">
    <property type="entry name" value="TATA BOX-BINDING PROTEIN-ASSOCIATED FACTOR RNA POLYMERASE I SUBUNIT B"/>
    <property type="match status" value="1"/>
</dbReference>
<dbReference type="FunCoup" id="E2A3C0">
    <property type="interactions" value="434"/>
</dbReference>
<gene>
    <name evidence="11" type="ORF">EAG_13797</name>
</gene>
<accession>E2A3C0</accession>
<keyword evidence="9" id="KW-0539">Nucleus</keyword>
<keyword evidence="6" id="KW-0805">Transcription regulation</keyword>
<dbReference type="Proteomes" id="UP000000311">
    <property type="component" value="Unassembled WGS sequence"/>
</dbReference>
<feature type="domain" description="Rrn7/TAF1B C-terminal cyclin" evidence="10">
    <location>
        <begin position="338"/>
        <end position="465"/>
    </location>
</feature>
<comment type="subcellular location">
    <subcellularLocation>
        <location evidence="1">Nucleus</location>
        <location evidence="1">Nucleolus</location>
    </subcellularLocation>
</comment>
<evidence type="ECO:0000256" key="6">
    <source>
        <dbReference type="ARBA" id="ARBA00023015"/>
    </source>
</evidence>
<protein>
    <recommendedName>
        <fullName evidence="10">Rrn7/TAF1B C-terminal cyclin domain-containing protein</fullName>
    </recommendedName>
</protein>
<organism evidence="12">
    <name type="scientific">Camponotus floridanus</name>
    <name type="common">Florida carpenter ant</name>
    <dbReference type="NCBI Taxonomy" id="104421"/>
    <lineage>
        <taxon>Eukaryota</taxon>
        <taxon>Metazoa</taxon>
        <taxon>Ecdysozoa</taxon>
        <taxon>Arthropoda</taxon>
        <taxon>Hexapoda</taxon>
        <taxon>Insecta</taxon>
        <taxon>Pterygota</taxon>
        <taxon>Neoptera</taxon>
        <taxon>Endopterygota</taxon>
        <taxon>Hymenoptera</taxon>
        <taxon>Apocrita</taxon>
        <taxon>Aculeata</taxon>
        <taxon>Formicoidea</taxon>
        <taxon>Formicidae</taxon>
        <taxon>Formicinae</taxon>
        <taxon>Camponotus</taxon>
    </lineage>
</organism>
<evidence type="ECO:0000256" key="3">
    <source>
        <dbReference type="ARBA" id="ARBA00022723"/>
    </source>
</evidence>
<proteinExistence type="inferred from homology"/>
<evidence type="ECO:0000256" key="8">
    <source>
        <dbReference type="ARBA" id="ARBA00023163"/>
    </source>
</evidence>
<dbReference type="GO" id="GO:0008270">
    <property type="term" value="F:zinc ion binding"/>
    <property type="evidence" value="ECO:0007669"/>
    <property type="project" value="UniProtKB-KW"/>
</dbReference>
<dbReference type="InParanoid" id="E2A3C0"/>
<dbReference type="OrthoDB" id="10069252at2759"/>
<dbReference type="EMBL" id="GL436364">
    <property type="protein sequence ID" value="EFN72064.1"/>
    <property type="molecule type" value="Genomic_DNA"/>
</dbReference>
<dbReference type="AlphaFoldDB" id="E2A3C0"/>
<keyword evidence="3" id="KW-0479">Metal-binding</keyword>
<keyword evidence="7" id="KW-0238">DNA-binding</keyword>
<dbReference type="Pfam" id="PF20645">
    <property type="entry name" value="Rrn7_cyclin_C"/>
    <property type="match status" value="1"/>
</dbReference>
<evidence type="ECO:0000259" key="10">
    <source>
        <dbReference type="Pfam" id="PF20645"/>
    </source>
</evidence>
<dbReference type="InterPro" id="IPR033599">
    <property type="entry name" value="TAF1B/Rrn7"/>
</dbReference>
<evidence type="ECO:0000256" key="7">
    <source>
        <dbReference type="ARBA" id="ARBA00023125"/>
    </source>
</evidence>
<evidence type="ECO:0000256" key="4">
    <source>
        <dbReference type="ARBA" id="ARBA00022771"/>
    </source>
</evidence>
<name>E2A3C0_CAMFO</name>
<evidence type="ECO:0000313" key="11">
    <source>
        <dbReference type="EMBL" id="EFN72064.1"/>
    </source>
</evidence>
<dbReference type="GO" id="GO:0001164">
    <property type="term" value="F:RNA polymerase I core promoter sequence-specific DNA binding"/>
    <property type="evidence" value="ECO:0007669"/>
    <property type="project" value="InterPro"/>
</dbReference>
<evidence type="ECO:0000256" key="5">
    <source>
        <dbReference type="ARBA" id="ARBA00022833"/>
    </source>
</evidence>
<keyword evidence="12" id="KW-1185">Reference proteome</keyword>
<dbReference type="PANTHER" id="PTHR31576:SF2">
    <property type="entry name" value="TATA BOX-BINDING PROTEIN-ASSOCIATED FACTOR RNA POLYMERASE I SUBUNIT B"/>
    <property type="match status" value="1"/>
</dbReference>
<dbReference type="STRING" id="104421.E2A3C0"/>
<dbReference type="InterPro" id="IPR048538">
    <property type="entry name" value="Rrn7_cyclin_C"/>
</dbReference>
<sequence length="950" mass="111152">MPQCEVCGCTDFYKASGYSFCSTCQTQNQDVGEELELELPMENNVKLRKTKIRRIRSDKDEEVGWTSWELYNFVLIGLTNELIELGVSADIKITVLQLWARYLGKLEIAFISKNKKLLPKLARRYKRRDAEIIYGKILSQKKSKKRRKVESNATDSAISIPLSEETSLRELNRNKQLMITADYDKFMESQMNSEGDTLSTFNQSVHSMQSSTYTQHAKQPFERICFNSFAKEETRKIKEMAKKIPRYKRTKYKQNHITTQYKTGPELITPMKLWAILYLALRIHNQDIHLSDMLRYGREGHLSYYKLDRLIPPEVALTRNDINFLSRAMDITHKGMRRIIGRMAKFLGVTKIICPDFLPLINRYCSELNLPRGILLYTERFVALSPPKMKFDKKSCIPNYEGRAMAFIIVVLKTLLSLDGITEYEISNVADKINSAINNEGISDTKLFSFREWQKYIECRKAVLANAHYPTKLKYNSHIPDVNSLYVKFLEAIDSKVDREEEPEIIANKHLISRKLVHAMKQCITNISYMDLPINETNEFFPSLTAHHSYLQQLLEHPLYDLPNVLRNGFFPTKIGYMTKPEFLYKLASHYNMQIRFIDSNLHFVEKTVRPFEQTKMASIKDLKDNIAIQDSLKEEIERKEDFMEYLHSKMFCCLKIDIKKRQYYDNICNPIIKVLPLASSDEFIFNEILPNGKLSIPTSGNANDDENDYDDENDTCLKDIVSKEMALSLSKFCKEYDMDLSSTEKRAIFKNLNQIKKQKRKIFRNARGKFIKQNNIENLEKDESYTEDSEIISRESFEIKNILPNISDILNLSTNASIFDDFMKNEIEYDQLENSKEPVINDTAFILDENLDDHTLKLLRPFKDYWMYHCNFSRVKTKNFELFEKMLPRSFRWLLNECAGIIEMSTEDLYEEVCLIEAYYAYFSEQSTASNSSTENSNKAYINAILRKW</sequence>
<evidence type="ECO:0000313" key="12">
    <source>
        <dbReference type="Proteomes" id="UP000000311"/>
    </source>
</evidence>
<evidence type="ECO:0000256" key="9">
    <source>
        <dbReference type="ARBA" id="ARBA00023242"/>
    </source>
</evidence>
<dbReference type="GO" id="GO:0005668">
    <property type="term" value="C:RNA polymerase transcription factor SL1 complex"/>
    <property type="evidence" value="ECO:0007669"/>
    <property type="project" value="TreeGrafter"/>
</dbReference>
<dbReference type="KEGG" id="cfo:105247976"/>
<comment type="similarity">
    <text evidence="2">Belongs to the RRN7/TAF1B family.</text>
</comment>
<evidence type="ECO:0000256" key="2">
    <source>
        <dbReference type="ARBA" id="ARBA00006899"/>
    </source>
</evidence>
<dbReference type="GO" id="GO:0042790">
    <property type="term" value="P:nucleolar large rRNA transcription by RNA polymerase I"/>
    <property type="evidence" value="ECO:0007669"/>
    <property type="project" value="TreeGrafter"/>
</dbReference>
<keyword evidence="4" id="KW-0863">Zinc-finger</keyword>